<comment type="caution">
    <text evidence="2">The sequence shown here is derived from an EMBL/GenBank/DDBJ whole genome shotgun (WGS) entry which is preliminary data.</text>
</comment>
<dbReference type="Pfam" id="PF06804">
    <property type="entry name" value="Lipoprotein_18"/>
    <property type="match status" value="1"/>
</dbReference>
<feature type="chain" id="PRO_5044554751" evidence="1">
    <location>
        <begin position="22"/>
        <end position="375"/>
    </location>
</feature>
<dbReference type="PROSITE" id="PS51257">
    <property type="entry name" value="PROKAR_LIPOPROTEIN"/>
    <property type="match status" value="1"/>
</dbReference>
<keyword evidence="1" id="KW-0732">Signal</keyword>
<dbReference type="InterPro" id="IPR010653">
    <property type="entry name" value="NlpB/DapX"/>
</dbReference>
<protein>
    <submittedName>
        <fullName evidence="3">Outer membrane protein assembly factor BamC</fullName>
    </submittedName>
</protein>
<dbReference type="AlphaFoldDB" id="A0A1A6DSL0"/>
<evidence type="ECO:0000313" key="5">
    <source>
        <dbReference type="Proteomes" id="UP000316388"/>
    </source>
</evidence>
<evidence type="ECO:0000256" key="1">
    <source>
        <dbReference type="SAM" id="SignalP"/>
    </source>
</evidence>
<gene>
    <name evidence="3" type="primary">bamC</name>
    <name evidence="2" type="ORF">A9O67_10310</name>
    <name evidence="3" type="ORF">Tfont_00712</name>
</gene>
<dbReference type="RefSeq" id="WP_068610811.1">
    <property type="nucleotide sequence ID" value="NZ_LZDH01000066.1"/>
</dbReference>
<feature type="signal peptide" evidence="1">
    <location>
        <begin position="1"/>
        <end position="21"/>
    </location>
</feature>
<dbReference type="OrthoDB" id="5291099at2"/>
<reference evidence="3 5" key="2">
    <citation type="submission" date="2019-07" db="EMBL/GenBank/DDBJ databases">
        <title>Tepidimonas fonticaldi AT-A2 draft genome.</title>
        <authorList>
            <person name="Da Costa M.S."/>
            <person name="Froufe H.J.C."/>
            <person name="Egas C."/>
            <person name="Albuquerque L."/>
        </authorList>
    </citation>
    <scope>NUCLEOTIDE SEQUENCE [LARGE SCALE GENOMIC DNA]</scope>
    <source>
        <strain evidence="3 5">AT-A2</strain>
    </source>
</reference>
<reference evidence="2 4" key="1">
    <citation type="submission" date="2016-06" db="EMBL/GenBank/DDBJ databases">
        <title>Genome sequence of Tepidimonas fonticaldi PL17.</title>
        <authorList>
            <person name="Pinnaka A.K."/>
        </authorList>
    </citation>
    <scope>NUCLEOTIDE SEQUENCE [LARGE SCALE GENOMIC DNA]</scope>
    <source>
        <strain evidence="2 4">PL17</strain>
    </source>
</reference>
<dbReference type="STRING" id="1101373.A9O67_10310"/>
<evidence type="ECO:0000313" key="3">
    <source>
        <dbReference type="EMBL" id="TSE37714.1"/>
    </source>
</evidence>
<dbReference type="EMBL" id="LZDH01000066">
    <property type="protein sequence ID" value="OBS29790.1"/>
    <property type="molecule type" value="Genomic_DNA"/>
</dbReference>
<dbReference type="Proteomes" id="UP000091969">
    <property type="component" value="Unassembled WGS sequence"/>
</dbReference>
<dbReference type="Proteomes" id="UP000316388">
    <property type="component" value="Unassembled WGS sequence"/>
</dbReference>
<dbReference type="InterPro" id="IPR042268">
    <property type="entry name" value="BamC_C"/>
</dbReference>
<name>A0A1A6DSL0_9BURK</name>
<evidence type="ECO:0000313" key="4">
    <source>
        <dbReference type="Proteomes" id="UP000091969"/>
    </source>
</evidence>
<sequence length="375" mass="41634">MPASHRPRPSTAWRLAPLALAALLASGCSVLEEDRIDYKSAKQINRLEVPPDLTQLARDSRYALPGASVTASGYEATAAARPTGTAAPAQIGDVRIERAGNQRWLVVDRAPDDLWPALRDFWQENGFLLTLDQPQLGLMETDWAENRAKIPQDIIRSTIGKLFDNLYSTGERDKFRTRVERNAAGGSEIFISHRGMVEVYTTERKDNTVWQTRPADPELEAEFLRRLMVKLGVSQEQSKAAVAAGARPVIARIETVDGQPTVVIDENFDRAWRRVGLALDRSGFTVEDRNRAEGTYFVRYVPPDENPQTQERGFLGRITGWFGSSSAAQSGPTRYRIRVTATGERATVVVLDSNGQPDRSATAQRIAQLIANDMK</sequence>
<proteinExistence type="predicted"/>
<accession>A0A1A6DSL0</accession>
<evidence type="ECO:0000313" key="2">
    <source>
        <dbReference type="EMBL" id="OBS29790.1"/>
    </source>
</evidence>
<keyword evidence="4" id="KW-1185">Reference proteome</keyword>
<dbReference type="Gene3D" id="3.30.310.170">
    <property type="entry name" value="Outer membrane protein assembly factor BamC"/>
    <property type="match status" value="1"/>
</dbReference>
<organism evidence="2 4">
    <name type="scientific">Tepidimonas fonticaldi</name>
    <dbReference type="NCBI Taxonomy" id="1101373"/>
    <lineage>
        <taxon>Bacteria</taxon>
        <taxon>Pseudomonadati</taxon>
        <taxon>Pseudomonadota</taxon>
        <taxon>Betaproteobacteria</taxon>
        <taxon>Burkholderiales</taxon>
        <taxon>Tepidimonas</taxon>
    </lineage>
</organism>
<dbReference type="EMBL" id="VJOO01000004">
    <property type="protein sequence ID" value="TSE37714.1"/>
    <property type="molecule type" value="Genomic_DNA"/>
</dbReference>